<keyword evidence="3" id="KW-1185">Reference proteome</keyword>
<evidence type="ECO:0000313" key="2">
    <source>
        <dbReference type="EMBL" id="CAG9319721.1"/>
    </source>
</evidence>
<comment type="caution">
    <text evidence="2">The sequence shown here is derived from an EMBL/GenBank/DDBJ whole genome shotgun (WGS) entry which is preliminary data.</text>
</comment>
<evidence type="ECO:0000313" key="3">
    <source>
        <dbReference type="Proteomes" id="UP001162131"/>
    </source>
</evidence>
<keyword evidence="1" id="KW-1133">Transmembrane helix</keyword>
<proteinExistence type="predicted"/>
<feature type="transmembrane region" description="Helical" evidence="1">
    <location>
        <begin position="174"/>
        <end position="194"/>
    </location>
</feature>
<organism evidence="2 3">
    <name type="scientific">Blepharisma stoltei</name>
    <dbReference type="NCBI Taxonomy" id="1481888"/>
    <lineage>
        <taxon>Eukaryota</taxon>
        <taxon>Sar</taxon>
        <taxon>Alveolata</taxon>
        <taxon>Ciliophora</taxon>
        <taxon>Postciliodesmatophora</taxon>
        <taxon>Heterotrichea</taxon>
        <taxon>Heterotrichida</taxon>
        <taxon>Blepharismidae</taxon>
        <taxon>Blepharisma</taxon>
    </lineage>
</organism>
<keyword evidence="1" id="KW-0472">Membrane</keyword>
<feature type="transmembrane region" description="Helical" evidence="1">
    <location>
        <begin position="235"/>
        <end position="252"/>
    </location>
</feature>
<feature type="transmembrane region" description="Helical" evidence="1">
    <location>
        <begin position="76"/>
        <end position="99"/>
    </location>
</feature>
<name>A0AAU9J337_9CILI</name>
<feature type="transmembrane region" description="Helical" evidence="1">
    <location>
        <begin position="12"/>
        <end position="32"/>
    </location>
</feature>
<gene>
    <name evidence="2" type="ORF">BSTOLATCC_MIC24270</name>
</gene>
<dbReference type="Proteomes" id="UP001162131">
    <property type="component" value="Unassembled WGS sequence"/>
</dbReference>
<dbReference type="EMBL" id="CAJZBQ010000023">
    <property type="protein sequence ID" value="CAG9319721.1"/>
    <property type="molecule type" value="Genomic_DNA"/>
</dbReference>
<evidence type="ECO:0000256" key="1">
    <source>
        <dbReference type="SAM" id="Phobius"/>
    </source>
</evidence>
<keyword evidence="1" id="KW-0812">Transmembrane</keyword>
<accession>A0AAU9J337</accession>
<feature type="transmembrane region" description="Helical" evidence="1">
    <location>
        <begin position="105"/>
        <end position="130"/>
    </location>
</feature>
<protein>
    <submittedName>
        <fullName evidence="2">Uncharacterized protein</fullName>
    </submittedName>
</protein>
<dbReference type="AlphaFoldDB" id="A0AAU9J337"/>
<sequence>MEQDSDEKIIKSLKLAIISSIVTTIIVSDLIADSIIDTKYTVAIIPSIFAIITIPVTIHLAMNIFCNNLKPTSKNLVIFCIYSGAVSILCFMILCALSVDKIIEISWWLIWLPGLFAILTYFIFCVFLIPGLLDPIINLKRYAFLLAIWLVTLLASLGLLGWYLEDTEISDRFIYMWIPLMVSSLINLFVNYAYYREDTSSTYLLLIENLTCLYILMFSILIILSLTVLEIRTTIISLPLLAFFATLVYFEISDSVRPKSPLHEQLSNKF</sequence>
<feature type="transmembrane region" description="Helical" evidence="1">
    <location>
        <begin position="206"/>
        <end position="229"/>
    </location>
</feature>
<feature type="transmembrane region" description="Helical" evidence="1">
    <location>
        <begin position="142"/>
        <end position="162"/>
    </location>
</feature>
<feature type="transmembrane region" description="Helical" evidence="1">
    <location>
        <begin position="44"/>
        <end position="64"/>
    </location>
</feature>
<reference evidence="2" key="1">
    <citation type="submission" date="2021-09" db="EMBL/GenBank/DDBJ databases">
        <authorList>
            <consortium name="AG Swart"/>
            <person name="Singh M."/>
            <person name="Singh A."/>
            <person name="Seah K."/>
            <person name="Emmerich C."/>
        </authorList>
    </citation>
    <scope>NUCLEOTIDE SEQUENCE</scope>
    <source>
        <strain evidence="2">ATCC30299</strain>
    </source>
</reference>